<evidence type="ECO:0000256" key="3">
    <source>
        <dbReference type="ARBA" id="ARBA00012891"/>
    </source>
</evidence>
<name>A0A3D8RAP2_9HELO</name>
<dbReference type="STRING" id="1849047.A0A3D8RAP2"/>
<dbReference type="PANTHER" id="PTHR11390">
    <property type="entry name" value="PROKARYOTIC DNA TOPOISOMERASE"/>
    <property type="match status" value="1"/>
</dbReference>
<dbReference type="Gene3D" id="1.10.460.10">
    <property type="entry name" value="Topoisomerase I, domain 2"/>
    <property type="match status" value="1"/>
</dbReference>
<dbReference type="InterPro" id="IPR013825">
    <property type="entry name" value="Topo_IA_cen_sub2"/>
</dbReference>
<comment type="similarity">
    <text evidence="2 7">Belongs to the type IA topoisomerase family.</text>
</comment>
<dbReference type="AlphaFoldDB" id="A0A3D8RAP2"/>
<evidence type="ECO:0000259" key="10">
    <source>
        <dbReference type="PROSITE" id="PS52039"/>
    </source>
</evidence>
<dbReference type="InterPro" id="IPR003601">
    <property type="entry name" value="Topo_IA_2"/>
</dbReference>
<evidence type="ECO:0000256" key="6">
    <source>
        <dbReference type="ARBA" id="ARBA00023235"/>
    </source>
</evidence>
<protein>
    <recommendedName>
        <fullName evidence="3 7">DNA topoisomerase</fullName>
        <ecNumber evidence="3 7">5.6.2.1</ecNumber>
    </recommendedName>
</protein>
<keyword evidence="5 7" id="KW-0238">DNA-binding</keyword>
<evidence type="ECO:0000256" key="5">
    <source>
        <dbReference type="ARBA" id="ARBA00023125"/>
    </source>
</evidence>
<reference evidence="11 12" key="1">
    <citation type="journal article" date="2018" name="IMA Fungus">
        <title>IMA Genome-F 9: Draft genome sequence of Annulohypoxylon stygium, Aspergillus mulundensis, Berkeleyomyces basicola (syn. Thielaviopsis basicola), Ceratocystis smalleyi, two Cercospora beticola strains, Coleophoma cylindrospora, Fusarium fracticaudum, Phialophora cf. hyalina, and Morchella septimelata.</title>
        <authorList>
            <person name="Wingfield B.D."/>
            <person name="Bills G.F."/>
            <person name="Dong Y."/>
            <person name="Huang W."/>
            <person name="Nel W.J."/>
            <person name="Swalarsk-Parry B.S."/>
            <person name="Vaghefi N."/>
            <person name="Wilken P.M."/>
            <person name="An Z."/>
            <person name="de Beer Z.W."/>
            <person name="De Vos L."/>
            <person name="Chen L."/>
            <person name="Duong T.A."/>
            <person name="Gao Y."/>
            <person name="Hammerbacher A."/>
            <person name="Kikkert J.R."/>
            <person name="Li Y."/>
            <person name="Li H."/>
            <person name="Li K."/>
            <person name="Li Q."/>
            <person name="Liu X."/>
            <person name="Ma X."/>
            <person name="Naidoo K."/>
            <person name="Pethybridge S.J."/>
            <person name="Sun J."/>
            <person name="Steenkamp E.T."/>
            <person name="van der Nest M.A."/>
            <person name="van Wyk S."/>
            <person name="Wingfield M.J."/>
            <person name="Xiong C."/>
            <person name="Yue Q."/>
            <person name="Zhang X."/>
        </authorList>
    </citation>
    <scope>NUCLEOTIDE SEQUENCE [LARGE SCALE GENOMIC DNA]</scope>
    <source>
        <strain evidence="11 12">BP6252</strain>
    </source>
</reference>
<dbReference type="InterPro" id="IPR013497">
    <property type="entry name" value="Topo_IA_cen"/>
</dbReference>
<dbReference type="Gene3D" id="1.10.290.10">
    <property type="entry name" value="Topoisomerase I, domain 4"/>
    <property type="match status" value="1"/>
</dbReference>
<evidence type="ECO:0000259" key="9">
    <source>
        <dbReference type="PROSITE" id="PS50880"/>
    </source>
</evidence>
<comment type="catalytic activity">
    <reaction evidence="1 7">
        <text>ATP-independent breakage of single-stranded DNA, followed by passage and rejoining.</text>
        <dbReference type="EC" id="5.6.2.1"/>
    </reaction>
</comment>
<keyword evidence="6 7" id="KW-0413">Isomerase</keyword>
<keyword evidence="12" id="KW-1185">Reference proteome</keyword>
<dbReference type="PRINTS" id="PR00417">
    <property type="entry name" value="PRTPISMRASEI"/>
</dbReference>
<keyword evidence="4 7" id="KW-0799">Topoisomerase</keyword>
<dbReference type="InterPro" id="IPR003602">
    <property type="entry name" value="Topo_IA_DNA-bd_dom"/>
</dbReference>
<feature type="region of interest" description="Disordered" evidence="8">
    <location>
        <begin position="532"/>
        <end position="556"/>
    </location>
</feature>
<dbReference type="InterPro" id="IPR023405">
    <property type="entry name" value="Topo_IA_core_domain"/>
</dbReference>
<gene>
    <name evidence="11" type="ORF">BP6252_07682</name>
</gene>
<dbReference type="PROSITE" id="PS52039">
    <property type="entry name" value="TOPO_IA_2"/>
    <property type="match status" value="1"/>
</dbReference>
<dbReference type="InterPro" id="IPR013824">
    <property type="entry name" value="Topo_IA_cen_sub1"/>
</dbReference>
<feature type="domain" description="Topo IA-type catalytic" evidence="10">
    <location>
        <begin position="168"/>
        <end position="628"/>
    </location>
</feature>
<feature type="compositionally biased region" description="Basic and acidic residues" evidence="8">
    <location>
        <begin position="704"/>
        <end position="724"/>
    </location>
</feature>
<dbReference type="InterPro" id="IPR034144">
    <property type="entry name" value="TOPRIM_TopoIII"/>
</dbReference>
<dbReference type="InterPro" id="IPR006171">
    <property type="entry name" value="TOPRIM_dom"/>
</dbReference>
<feature type="region of interest" description="Disordered" evidence="8">
    <location>
        <begin position="698"/>
        <end position="734"/>
    </location>
</feature>
<dbReference type="PANTHER" id="PTHR11390:SF21">
    <property type="entry name" value="DNA TOPOISOMERASE 3-ALPHA"/>
    <property type="match status" value="1"/>
</dbReference>
<dbReference type="Gene3D" id="3.40.50.140">
    <property type="match status" value="1"/>
</dbReference>
<dbReference type="CDD" id="cd00186">
    <property type="entry name" value="TOP1Ac"/>
    <property type="match status" value="1"/>
</dbReference>
<evidence type="ECO:0000256" key="2">
    <source>
        <dbReference type="ARBA" id="ARBA00009446"/>
    </source>
</evidence>
<comment type="caution">
    <text evidence="11">The sequence shown here is derived from an EMBL/GenBank/DDBJ whole genome shotgun (WGS) entry which is preliminary data.</text>
</comment>
<dbReference type="Proteomes" id="UP000256645">
    <property type="component" value="Unassembled WGS sequence"/>
</dbReference>
<dbReference type="GO" id="GO:0006281">
    <property type="term" value="P:DNA repair"/>
    <property type="evidence" value="ECO:0007669"/>
    <property type="project" value="TreeGrafter"/>
</dbReference>
<evidence type="ECO:0000256" key="7">
    <source>
        <dbReference type="RuleBase" id="RU362092"/>
    </source>
</evidence>
<sequence>MVTKILCVAEKSSIAKAVAGHLSGGRVETSNTGNTYIKNYKFQFDFGRTWGHCEVCMTSVSGHLSAVDFAPEYKNWSHPPPESLFGAPIREFVPEDKSAIAQNIAAQARGAKALFIWTDCDREGEHIGNEVKTEALKGNRRLQVKRAKFSNIERAHILQAARNPIDLDERQVNAVATRIELDLRIGYAFTRFQTNLLRTLGGPLAEAMISYGSCQFPTLGFVVDRYWRVKNFVPETFWSIKVTQKREGINVVFNWKRNRLFDRATVIILFERCLDAKRAKVTKVIEKATRRFKPLPLTTVELQKMATKYLRMNSQQAMTIAETLYNKGYISYPRTETDRFDKGMDLKALVQKQTQDNRWGEFANNLMNGGFNQPREGRHDDKAHPPIHPVTYCAPGGLSADEGRLYEFVTRHFLACCSEDAKGAQTDVEIEYGDESFHTHGTIVLERNFLDVYVYQNWTNSTMLPKFTLGEVFEPTEAMITEGKTTAPGYLTEPDLLALMDANGIGTDATMAEHIAKIKERVYVFTRPRGTNVAGGDGQDDAPAAGRGRSGGRAGAVGARGGAGIDEFIPSSLGVALVDGYDQIGLESSLSKPFLRKEMELKMKAICEGRATREDVLQESLRQYKRVFMDCKEGSAVLKSTTESQSPGQVDRLQLAGLGTTPFALSLTKYHTQIECATIIASLCGLVPLGHDGRPKVVLGKPKNARETPAEPSLFRDSHRDRSSGESCAESAGHGVGAQLLRQHPATWGEARPIATGVQQREEFFVRQRARQRSTSLGKWCTSPVVVQHG</sequence>
<dbReference type="InterPro" id="IPR013826">
    <property type="entry name" value="Topo_IA_cen_sub3"/>
</dbReference>
<evidence type="ECO:0000313" key="11">
    <source>
        <dbReference type="EMBL" id="RDW71119.1"/>
    </source>
</evidence>
<feature type="domain" description="Toprim" evidence="9">
    <location>
        <begin position="4"/>
        <end position="157"/>
    </location>
</feature>
<proteinExistence type="inferred from homology"/>
<dbReference type="SMART" id="SM00436">
    <property type="entry name" value="TOP1Bc"/>
    <property type="match status" value="1"/>
</dbReference>
<accession>A0A3D8RAP2</accession>
<organism evidence="11 12">
    <name type="scientific">Coleophoma cylindrospora</name>
    <dbReference type="NCBI Taxonomy" id="1849047"/>
    <lineage>
        <taxon>Eukaryota</taxon>
        <taxon>Fungi</taxon>
        <taxon>Dikarya</taxon>
        <taxon>Ascomycota</taxon>
        <taxon>Pezizomycotina</taxon>
        <taxon>Leotiomycetes</taxon>
        <taxon>Helotiales</taxon>
        <taxon>Dermateaceae</taxon>
        <taxon>Coleophoma</taxon>
    </lineage>
</organism>
<dbReference type="GO" id="GO:0003917">
    <property type="term" value="F:DNA topoisomerase type I (single strand cut, ATP-independent) activity"/>
    <property type="evidence" value="ECO:0007669"/>
    <property type="project" value="UniProtKB-EC"/>
</dbReference>
<dbReference type="GO" id="GO:0003677">
    <property type="term" value="F:DNA binding"/>
    <property type="evidence" value="ECO:0007669"/>
    <property type="project" value="UniProtKB-KW"/>
</dbReference>
<dbReference type="SUPFAM" id="SSF56712">
    <property type="entry name" value="Prokaryotic type I DNA topoisomerase"/>
    <property type="match status" value="1"/>
</dbReference>
<dbReference type="EC" id="5.6.2.1" evidence="3 7"/>
<comment type="function">
    <text evidence="7">Introduces a single-strand break via transesterification at a target site in duplex DNA. Releases the supercoiling and torsional tension of DNA introduced during the DNA replication and transcription by transiently cleaving and rejoining one strand of the DNA duplex. The scissile phosphodiester is attacked by the catalytic tyrosine of the enzyme, resulting in the formation of a DNA-(5'-phosphotyrosyl)-enzyme intermediate and the expulsion of a 3'-OH DNA strand.</text>
</comment>
<dbReference type="PROSITE" id="PS50880">
    <property type="entry name" value="TOPRIM"/>
    <property type="match status" value="1"/>
</dbReference>
<evidence type="ECO:0000313" key="12">
    <source>
        <dbReference type="Proteomes" id="UP000256645"/>
    </source>
</evidence>
<dbReference type="GO" id="GO:0006310">
    <property type="term" value="P:DNA recombination"/>
    <property type="evidence" value="ECO:0007669"/>
    <property type="project" value="TreeGrafter"/>
</dbReference>
<dbReference type="Gene3D" id="2.70.20.10">
    <property type="entry name" value="Topoisomerase I, domain 3"/>
    <property type="match status" value="1"/>
</dbReference>
<evidence type="ECO:0000256" key="8">
    <source>
        <dbReference type="SAM" id="MobiDB-lite"/>
    </source>
</evidence>
<evidence type="ECO:0000256" key="1">
    <source>
        <dbReference type="ARBA" id="ARBA00000213"/>
    </source>
</evidence>
<dbReference type="Pfam" id="PF01131">
    <property type="entry name" value="Topoisom_bac"/>
    <property type="match status" value="1"/>
</dbReference>
<dbReference type="SMART" id="SM00493">
    <property type="entry name" value="TOPRIM"/>
    <property type="match status" value="1"/>
</dbReference>
<dbReference type="GO" id="GO:0031422">
    <property type="term" value="C:RecQ family helicase-topoisomerase III complex"/>
    <property type="evidence" value="ECO:0007669"/>
    <property type="project" value="TreeGrafter"/>
</dbReference>
<dbReference type="InterPro" id="IPR000380">
    <property type="entry name" value="Topo_IA"/>
</dbReference>
<dbReference type="EMBL" id="PDLM01000008">
    <property type="protein sequence ID" value="RDW71119.1"/>
    <property type="molecule type" value="Genomic_DNA"/>
</dbReference>
<dbReference type="FunFam" id="3.40.50.140:FF:000005">
    <property type="entry name" value="DNA topoisomerase"/>
    <property type="match status" value="1"/>
</dbReference>
<evidence type="ECO:0000256" key="4">
    <source>
        <dbReference type="ARBA" id="ARBA00023029"/>
    </source>
</evidence>
<dbReference type="Pfam" id="PF01751">
    <property type="entry name" value="Toprim"/>
    <property type="match status" value="1"/>
</dbReference>
<dbReference type="GO" id="GO:0005634">
    <property type="term" value="C:nucleus"/>
    <property type="evidence" value="ECO:0007669"/>
    <property type="project" value="TreeGrafter"/>
</dbReference>
<dbReference type="FunFam" id="1.10.290.10:FF:000001">
    <property type="entry name" value="DNA topoisomerase"/>
    <property type="match status" value="1"/>
</dbReference>
<dbReference type="OrthoDB" id="430051at2759"/>
<dbReference type="GO" id="GO:0006265">
    <property type="term" value="P:DNA topological change"/>
    <property type="evidence" value="ECO:0007669"/>
    <property type="project" value="InterPro"/>
</dbReference>
<dbReference type="CDD" id="cd03362">
    <property type="entry name" value="TOPRIM_TopoIA_TopoIII"/>
    <property type="match status" value="1"/>
</dbReference>
<dbReference type="SMART" id="SM00437">
    <property type="entry name" value="TOP1Ac"/>
    <property type="match status" value="1"/>
</dbReference>